<organism evidence="1 2">
    <name type="scientific">Sulfidibacter corallicola</name>
    <dbReference type="NCBI Taxonomy" id="2818388"/>
    <lineage>
        <taxon>Bacteria</taxon>
        <taxon>Pseudomonadati</taxon>
        <taxon>Acidobacteriota</taxon>
        <taxon>Holophagae</taxon>
        <taxon>Acanthopleuribacterales</taxon>
        <taxon>Acanthopleuribacteraceae</taxon>
        <taxon>Sulfidibacter</taxon>
    </lineage>
</organism>
<keyword evidence="2" id="KW-1185">Reference proteome</keyword>
<dbReference type="Proteomes" id="UP000663929">
    <property type="component" value="Chromosome"/>
</dbReference>
<name>A0A8A4TM47_SULCO</name>
<reference evidence="1" key="1">
    <citation type="submission" date="2021-03" db="EMBL/GenBank/DDBJ databases">
        <title>Acanthopleuribacteraceae sp. M133.</title>
        <authorList>
            <person name="Wang G."/>
        </authorList>
    </citation>
    <scope>NUCLEOTIDE SEQUENCE</scope>
    <source>
        <strain evidence="1">M133</strain>
    </source>
</reference>
<sequence length="137" mass="16156">MTHHIDTIDDTEFLTQFEALSLDPVHFDHIGHLRLAWLYLDRLEFERAREAICEGIRAYAESLGATGKYHATMTDAYVRIIRKRMDRTNRKGWQAFLEENSDLVEDASAVLHQYFSKARLMSDEARRFRLSPDLRPW</sequence>
<dbReference type="AlphaFoldDB" id="A0A8A4TM47"/>
<dbReference type="RefSeq" id="WP_237379914.1">
    <property type="nucleotide sequence ID" value="NZ_CP071793.1"/>
</dbReference>
<dbReference type="KEGG" id="scor:J3U87_32265"/>
<accession>A0A8A4TM47</accession>
<gene>
    <name evidence="1" type="ORF">J3U87_32265</name>
</gene>
<evidence type="ECO:0000313" key="2">
    <source>
        <dbReference type="Proteomes" id="UP000663929"/>
    </source>
</evidence>
<dbReference type="EMBL" id="CP071793">
    <property type="protein sequence ID" value="QTD50284.1"/>
    <property type="molecule type" value="Genomic_DNA"/>
</dbReference>
<proteinExistence type="predicted"/>
<evidence type="ECO:0000313" key="1">
    <source>
        <dbReference type="EMBL" id="QTD50284.1"/>
    </source>
</evidence>
<protein>
    <submittedName>
        <fullName evidence="1">Uncharacterized protein</fullName>
    </submittedName>
</protein>